<keyword evidence="3" id="KW-1185">Reference proteome</keyword>
<dbReference type="NCBIfam" id="NF033545">
    <property type="entry name" value="transpos_IS630"/>
    <property type="match status" value="1"/>
</dbReference>
<gene>
    <name evidence="2" type="ORF">ACJDTP_00990</name>
</gene>
<dbReference type="Pfam" id="PF13358">
    <property type="entry name" value="DDE_3"/>
    <property type="match status" value="1"/>
</dbReference>
<dbReference type="Gene3D" id="3.30.420.10">
    <property type="entry name" value="Ribonuclease H-like superfamily/Ribonuclease H"/>
    <property type="match status" value="1"/>
</dbReference>
<dbReference type="InterPro" id="IPR047655">
    <property type="entry name" value="Transpos_IS630-like"/>
</dbReference>
<organism evidence="2 3">
    <name type="scientific">Candidatus Clostridium helianthi</name>
    <dbReference type="NCBI Taxonomy" id="3381660"/>
    <lineage>
        <taxon>Bacteria</taxon>
        <taxon>Bacillati</taxon>
        <taxon>Bacillota</taxon>
        <taxon>Clostridia</taxon>
        <taxon>Eubacteriales</taxon>
        <taxon>Clostridiaceae</taxon>
        <taxon>Clostridium</taxon>
    </lineage>
</organism>
<sequence length="130" mass="15116">MGVLDYETGKVYCEEHEKYDAQVFNNFVENVLKQYPNGKIVMILDNAKIHHPKLIQPFLNKVKDRLELMFLSSYSPEMNLIEGLWVWLKASIINNVFYHSLPQVRNAVEKFIGNINIVSTQIIDGLCVRM</sequence>
<dbReference type="EMBL" id="JBJIAB010000001">
    <property type="protein sequence ID" value="MFL0163637.1"/>
    <property type="molecule type" value="Genomic_DNA"/>
</dbReference>
<dbReference type="InterPro" id="IPR036397">
    <property type="entry name" value="RNaseH_sf"/>
</dbReference>
<evidence type="ECO:0000259" key="1">
    <source>
        <dbReference type="Pfam" id="PF13358"/>
    </source>
</evidence>
<comment type="caution">
    <text evidence="2">The sequence shown here is derived from an EMBL/GenBank/DDBJ whole genome shotgun (WGS) entry which is preliminary data.</text>
</comment>
<dbReference type="RefSeq" id="WP_406760233.1">
    <property type="nucleotide sequence ID" value="NZ_JBJIAB010000001.1"/>
</dbReference>
<feature type="domain" description="Tc1-like transposase DDE" evidence="1">
    <location>
        <begin position="1"/>
        <end position="103"/>
    </location>
</feature>
<evidence type="ECO:0000313" key="2">
    <source>
        <dbReference type="EMBL" id="MFL0163637.1"/>
    </source>
</evidence>
<reference evidence="2 3" key="1">
    <citation type="submission" date="2024-11" db="EMBL/GenBank/DDBJ databases">
        <authorList>
            <person name="Heng Y.C."/>
            <person name="Lim A.C.H."/>
            <person name="Lee J.K.Y."/>
            <person name="Kittelmann S."/>
        </authorList>
    </citation>
    <scope>NUCLEOTIDE SEQUENCE [LARGE SCALE GENOMIC DNA]</scope>
    <source>
        <strain evidence="2 3">WILCCON 0112</strain>
    </source>
</reference>
<dbReference type="InterPro" id="IPR038717">
    <property type="entry name" value="Tc1-like_DDE_dom"/>
</dbReference>
<protein>
    <submittedName>
        <fullName evidence="2">IS630 family transposase</fullName>
    </submittedName>
</protein>
<dbReference type="Proteomes" id="UP001623600">
    <property type="component" value="Unassembled WGS sequence"/>
</dbReference>
<name>A0ABW8S0F8_9CLOT</name>
<proteinExistence type="predicted"/>
<evidence type="ECO:0000313" key="3">
    <source>
        <dbReference type="Proteomes" id="UP001623600"/>
    </source>
</evidence>
<accession>A0ABW8S0F8</accession>